<feature type="domain" description="Ion transport" evidence="18">
    <location>
        <begin position="154"/>
        <end position="426"/>
    </location>
</feature>
<reference evidence="19 20" key="1">
    <citation type="submission" date="2022-05" db="EMBL/GenBank/DDBJ databases">
        <authorList>
            <consortium name="Genoscope - CEA"/>
            <person name="William W."/>
        </authorList>
    </citation>
    <scope>NUCLEOTIDE SEQUENCE [LARGE SCALE GENOMIC DNA]</scope>
</reference>
<dbReference type="FunFam" id="1.10.287.70:FF:000217">
    <property type="entry name" value="Sodium channel protein"/>
    <property type="match status" value="1"/>
</dbReference>
<feature type="transmembrane region" description="Helical" evidence="16">
    <location>
        <begin position="156"/>
        <end position="174"/>
    </location>
</feature>
<sequence>MPLVGAPQSNKMTRDEEDEQKSALDVANPDEILKVSPRRRKKVVTFASLGDLAQVQALATNEADPQTLELEKGDGSEESMPSAPIDPGHFLNMPLEDYDVTGKNVPADDTFLVLRQYGTTSIGHHMFRFNRARSLWLFGPLHPLRRWTISVVTNQYFEVIIILVILVNCVFLALKDPPEEAEYVFTAIYTLEMLLKIISRGLILHTYAYLRDPWNWLDFIVVVLGYITMAPNIANFTAIRTVRVLRALRTISVVSGLRAMVNTLLRSLKLLSDVLVLFLFFLAVMALIGLQLFVGELRNKCVLDPPENFTEDIGGYIQNESTWLMRNGEPVVCGNSSWAGSCPVNYTCMADAGPNPDYGFTGFDHIGWALLMAFQILTMDYWENLYNKVVRAVGIWYVFYFVITIFFCSFYLLNLVLAVVYLSYEKELQSLQHEERRKELLKKTASSYIADPDSVKFLKPLKKLGKTTKAIAELTQAACIVTEVPEVHRGDARKRLSLAKTLMKFFQHVKTNCDNLFSKFPFFKPMRKRMRAAAECATFDVVIIGIILLNTIVLALYHYGIEKSFENVLDLCNMVFTIIFVVEMIWKLIAFGPLTYVKSRWNIFDAVIVIASVAGYLTESGGSFSIFRSLRLFRVLNLAQSWKTMNKLVSAITKSVGPVGNITLILGVIIYIFAVVGMRVFGDAYTEDKFGNYGIPRWNFNDFWHAFMMVFRVLCGEWIEPLWDCMRATSPLALLVFLPAFVIGNFIVLNLFIALLLSAFDSEEEESTSDDDEEQNSRLRRILKRLTKTKKTRLFVATFKERYKLYEVQLLESNVTTRRSQTSKYEEGITGGAQVITCEDQSSKRIPKKYIVEVDDCLPECCMFSMSSRLHFRWLKFRCSIRCLVEHKYFEWFILFTVMFSSFVLIFEDIHLPERPLLAKALDILNYFFAAVFSMEFLLKIFGLGVVKYFSSVWNCLDAFIVAISLACLSENKQLSVFRSLRTLRALRPLRAISRMEGMKVVINALFAAIPGIGNVLVVSLLFWLIFSILGVQLFSGKFQECVDQVGERVSADVVPNKTECLRFPEKYTWRNAEANFDNVFNGFLALFLVATFEGWIEVMHSAVDSTEVDKQPQMNSNMIAYIYFVAFIILGSFFVLNLFVGVVIDNFNSLKKKYEEISSMGMFLTETQRKWVNFLKEAAKKKPPAKGLRPKDRFRAFLYDVVTGDKFEIAILTVIICNMVMMMIQHHGQSVEFSSVLRISNLVFTGIFTAEAMVKLIALRQHYFRKAWNVFDFVIVISSLIGVVLDEVSVRDTVVNPSLLRVMRIFRIARLLRVLEFAKGIRQLLVALMISLPALFNIGTLLFLVIFIYAIIGMSAFGRVKKEGTLDDIVNFETFGSSLMLLFRLSTGSGWNDVMNSLSIQPPDCDPYYEGYPNGDCGKPLGAPAYLISYIVVVFMIIVNMYIAVILENVNRAHENDDFAITKEDFERYYLKWAAFVPNGKQFIPLSQLSDFVNELDKPFRHPKPNESRLREFNIPIRAGELIHCFDLLKALVRCTLEEHGESPEVFQEITVRMEAQFTKSLGRKHSIAILGSTQTKFQCEDKTDMV</sequence>
<evidence type="ECO:0000313" key="20">
    <source>
        <dbReference type="Proteomes" id="UP001159428"/>
    </source>
</evidence>
<dbReference type="GO" id="GO:0019228">
    <property type="term" value="P:neuronal action potential"/>
    <property type="evidence" value="ECO:0007669"/>
    <property type="project" value="TreeGrafter"/>
</dbReference>
<proteinExistence type="inferred from homology"/>
<keyword evidence="4" id="KW-1003">Cell membrane</keyword>
<keyword evidence="2 16" id="KW-0813">Transport</keyword>
<evidence type="ECO:0000256" key="10">
    <source>
        <dbReference type="ARBA" id="ARBA00023065"/>
    </source>
</evidence>
<comment type="subcellular location">
    <subcellularLocation>
        <location evidence="1 16">Cell membrane</location>
        <topology evidence="1 16">Multi-pass membrane protein</topology>
    </subcellularLocation>
</comment>
<comment type="similarity">
    <text evidence="16">Belongs to the sodium channel (TC 1.A.1.10) family.</text>
</comment>
<evidence type="ECO:0000256" key="11">
    <source>
        <dbReference type="ARBA" id="ARBA00023136"/>
    </source>
</evidence>
<keyword evidence="5 16" id="KW-0812">Transmembrane</keyword>
<dbReference type="PRINTS" id="PR00170">
    <property type="entry name" value="NACHANNEL"/>
</dbReference>
<dbReference type="Pfam" id="PF00520">
    <property type="entry name" value="Ion_trans"/>
    <property type="match status" value="4"/>
</dbReference>
<evidence type="ECO:0000256" key="14">
    <source>
        <dbReference type="ARBA" id="ARBA00023201"/>
    </source>
</evidence>
<gene>
    <name evidence="19" type="ORF">PMEA_00031462</name>
</gene>
<dbReference type="FunFam" id="1.10.287.70:FF:000001">
    <property type="entry name" value="Sodium channel protein"/>
    <property type="match status" value="1"/>
</dbReference>
<feature type="domain" description="Ion transport" evidence="18">
    <location>
        <begin position="887"/>
        <end position="1154"/>
    </location>
</feature>
<evidence type="ECO:0000256" key="13">
    <source>
        <dbReference type="ARBA" id="ARBA00023180"/>
    </source>
</evidence>
<comment type="caution">
    <text evidence="16">Lacks conserved residue(s) required for the propagation of feature annotation.</text>
</comment>
<dbReference type="InterPro" id="IPR001696">
    <property type="entry name" value="Na_channel_asu"/>
</dbReference>
<feature type="transmembrane region" description="Helical" evidence="16">
    <location>
        <begin position="186"/>
        <end position="210"/>
    </location>
</feature>
<dbReference type="InterPro" id="IPR043203">
    <property type="entry name" value="VGCC_Ca_Na"/>
</dbReference>
<name>A0AAU9W700_9CNID</name>
<evidence type="ECO:0000313" key="19">
    <source>
        <dbReference type="EMBL" id="CAH3044897.1"/>
    </source>
</evidence>
<feature type="transmembrane region" description="Helical" evidence="16">
    <location>
        <begin position="1120"/>
        <end position="1145"/>
    </location>
</feature>
<evidence type="ECO:0000256" key="9">
    <source>
        <dbReference type="ARBA" id="ARBA00023053"/>
    </source>
</evidence>
<comment type="function">
    <text evidence="16">Mediates the voltage-dependent sodium ion permeability of excitable membranes. Assuming opened or closed conformations in response to the voltage difference across the membrane, the protein forms a sodium-selective channel through which Na(+) ions may pass in accordance with their electrochemical gradient.</text>
</comment>
<feature type="transmembrane region" description="Helical" evidence="16">
    <location>
        <begin position="397"/>
        <end position="422"/>
    </location>
</feature>
<protein>
    <recommendedName>
        <fullName evidence="16">Sodium channel protein</fullName>
    </recommendedName>
</protein>
<dbReference type="FunFam" id="1.20.120.350:FF:000075">
    <property type="entry name" value="Sodium channel protein"/>
    <property type="match status" value="1"/>
</dbReference>
<feature type="transmembrane region" description="Helical" evidence="16">
    <location>
        <begin position="892"/>
        <end position="912"/>
    </location>
</feature>
<keyword evidence="14 16" id="KW-0739">Sodium transport</keyword>
<dbReference type="Proteomes" id="UP001159428">
    <property type="component" value="Unassembled WGS sequence"/>
</dbReference>
<evidence type="ECO:0000256" key="1">
    <source>
        <dbReference type="ARBA" id="ARBA00004651"/>
    </source>
</evidence>
<dbReference type="CDD" id="cd13433">
    <property type="entry name" value="Na_channel_gate"/>
    <property type="match status" value="1"/>
</dbReference>
<dbReference type="Gene3D" id="1.10.238.10">
    <property type="entry name" value="EF-hand"/>
    <property type="match status" value="1"/>
</dbReference>
<dbReference type="FunFam" id="1.20.120.350:FF:000059">
    <property type="entry name" value="Sodium channel protein"/>
    <property type="match status" value="1"/>
</dbReference>
<keyword evidence="8 16" id="KW-1133">Transmembrane helix</keyword>
<dbReference type="FunFam" id="1.20.120.350:FF:000068">
    <property type="entry name" value="Sodium channel protein"/>
    <property type="match status" value="1"/>
</dbReference>
<feature type="transmembrane region" description="Helical" evidence="16">
    <location>
        <begin position="532"/>
        <end position="556"/>
    </location>
</feature>
<evidence type="ECO:0000256" key="15">
    <source>
        <dbReference type="ARBA" id="ARBA00023303"/>
    </source>
</evidence>
<feature type="domain" description="Ion transport" evidence="18">
    <location>
        <begin position="1208"/>
        <end position="1457"/>
    </location>
</feature>
<keyword evidence="10 16" id="KW-0406">Ion transport</keyword>
<dbReference type="SUPFAM" id="SSF81324">
    <property type="entry name" value="Voltage-gated potassium channels"/>
    <property type="match status" value="4"/>
</dbReference>
<evidence type="ECO:0000256" key="7">
    <source>
        <dbReference type="ARBA" id="ARBA00022882"/>
    </source>
</evidence>
<feature type="transmembrane region" description="Helical" evidence="16">
    <location>
        <begin position="274"/>
        <end position="294"/>
    </location>
</feature>
<keyword evidence="9 16" id="KW-0915">Sodium</keyword>
<evidence type="ECO:0000256" key="12">
    <source>
        <dbReference type="ARBA" id="ARBA00023157"/>
    </source>
</evidence>
<evidence type="ECO:0000256" key="17">
    <source>
        <dbReference type="SAM" id="MobiDB-lite"/>
    </source>
</evidence>
<dbReference type="Gene3D" id="1.10.287.70">
    <property type="match status" value="4"/>
</dbReference>
<feature type="transmembrane region" description="Helical" evidence="16">
    <location>
        <begin position="1208"/>
        <end position="1225"/>
    </location>
</feature>
<evidence type="ECO:0000256" key="4">
    <source>
        <dbReference type="ARBA" id="ARBA00022475"/>
    </source>
</evidence>
<keyword evidence="11 16" id="KW-0472">Membrane</keyword>
<dbReference type="InterPro" id="IPR044564">
    <property type="entry name" value="Na_chnl_inactivation_gate"/>
</dbReference>
<feature type="transmembrane region" description="Helical" evidence="16">
    <location>
        <begin position="662"/>
        <end position="682"/>
    </location>
</feature>
<comment type="caution">
    <text evidence="19">The sequence shown here is derived from an EMBL/GenBank/DDBJ whole genome shotgun (WGS) entry which is preliminary data.</text>
</comment>
<keyword evidence="6" id="KW-0677">Repeat</keyword>
<feature type="transmembrane region" description="Helical" evidence="16">
    <location>
        <begin position="1001"/>
        <end position="1027"/>
    </location>
</feature>
<dbReference type="GO" id="GO:0005248">
    <property type="term" value="F:voltage-gated sodium channel activity"/>
    <property type="evidence" value="ECO:0007669"/>
    <property type="project" value="InterPro"/>
</dbReference>
<evidence type="ECO:0000256" key="6">
    <source>
        <dbReference type="ARBA" id="ARBA00022737"/>
    </source>
</evidence>
<evidence type="ECO:0000256" key="2">
    <source>
        <dbReference type="ARBA" id="ARBA00022448"/>
    </source>
</evidence>
<evidence type="ECO:0000256" key="5">
    <source>
        <dbReference type="ARBA" id="ARBA00022692"/>
    </source>
</evidence>
<dbReference type="Gene3D" id="1.20.120.350">
    <property type="entry name" value="Voltage-gated potassium channels. Chain C"/>
    <property type="match status" value="4"/>
</dbReference>
<evidence type="ECO:0000259" key="18">
    <source>
        <dbReference type="Pfam" id="PF00520"/>
    </source>
</evidence>
<feature type="region of interest" description="Disordered" evidence="17">
    <location>
        <begin position="58"/>
        <end position="81"/>
    </location>
</feature>
<dbReference type="PANTHER" id="PTHR10037:SF62">
    <property type="entry name" value="SODIUM CHANNEL PROTEIN 60E"/>
    <property type="match status" value="1"/>
</dbReference>
<organism evidence="19 20">
    <name type="scientific">Pocillopora meandrina</name>
    <dbReference type="NCBI Taxonomy" id="46732"/>
    <lineage>
        <taxon>Eukaryota</taxon>
        <taxon>Metazoa</taxon>
        <taxon>Cnidaria</taxon>
        <taxon>Anthozoa</taxon>
        <taxon>Hexacorallia</taxon>
        <taxon>Scleractinia</taxon>
        <taxon>Astrocoeniina</taxon>
        <taxon>Pocilloporidae</taxon>
        <taxon>Pocillopora</taxon>
    </lineage>
</organism>
<feature type="transmembrane region" description="Helical" evidence="16">
    <location>
        <begin position="1237"/>
        <end position="1259"/>
    </location>
</feature>
<feature type="transmembrane region" description="Helical" evidence="16">
    <location>
        <begin position="732"/>
        <end position="760"/>
    </location>
</feature>
<dbReference type="FunFam" id="1.20.120.350:FF:000009">
    <property type="entry name" value="Voltage-dependent T-type calcium channel subunit alpha"/>
    <property type="match status" value="1"/>
</dbReference>
<dbReference type="InterPro" id="IPR027359">
    <property type="entry name" value="Volt_channel_dom_sf"/>
</dbReference>
<feature type="transmembrane region" description="Helical" evidence="16">
    <location>
        <begin position="1428"/>
        <end position="1448"/>
    </location>
</feature>
<evidence type="ECO:0000256" key="8">
    <source>
        <dbReference type="ARBA" id="ARBA00022989"/>
    </source>
</evidence>
<accession>A0AAU9W700</accession>
<feature type="domain" description="Ion transport" evidence="18">
    <location>
        <begin position="538"/>
        <end position="767"/>
    </location>
</feature>
<feature type="transmembrane region" description="Helical" evidence="16">
    <location>
        <begin position="216"/>
        <end position="235"/>
    </location>
</feature>
<keyword evidence="13" id="KW-0325">Glycoprotein</keyword>
<keyword evidence="3 16" id="KW-0894">Sodium channel</keyword>
<feature type="transmembrane region" description="Helical" evidence="16">
    <location>
        <begin position="1339"/>
        <end position="1358"/>
    </location>
</feature>
<dbReference type="PANTHER" id="PTHR10037">
    <property type="entry name" value="VOLTAGE-GATED CATION CHANNEL CALCIUM AND SODIUM"/>
    <property type="match status" value="1"/>
</dbReference>
<dbReference type="GO" id="GO:0086010">
    <property type="term" value="P:membrane depolarization during action potential"/>
    <property type="evidence" value="ECO:0007669"/>
    <property type="project" value="TreeGrafter"/>
</dbReference>
<feature type="transmembrane region" description="Helical" evidence="16">
    <location>
        <begin position="924"/>
        <end position="943"/>
    </location>
</feature>
<keyword evidence="12" id="KW-1015">Disulfide bond</keyword>
<evidence type="ECO:0000256" key="16">
    <source>
        <dbReference type="RuleBase" id="RU361132"/>
    </source>
</evidence>
<keyword evidence="7 16" id="KW-0851">Voltage-gated channel</keyword>
<feature type="region of interest" description="Disordered" evidence="17">
    <location>
        <begin position="1"/>
        <end position="25"/>
    </location>
</feature>
<keyword evidence="20" id="KW-1185">Reference proteome</keyword>
<dbReference type="InterPro" id="IPR005821">
    <property type="entry name" value="Ion_trans_dom"/>
</dbReference>
<evidence type="ECO:0000256" key="3">
    <source>
        <dbReference type="ARBA" id="ARBA00022461"/>
    </source>
</evidence>
<feature type="transmembrane region" description="Helical" evidence="16">
    <location>
        <begin position="568"/>
        <end position="589"/>
    </location>
</feature>
<dbReference type="EMBL" id="CALNXJ010000007">
    <property type="protein sequence ID" value="CAH3044897.1"/>
    <property type="molecule type" value="Genomic_DNA"/>
</dbReference>
<dbReference type="GO" id="GO:0001518">
    <property type="term" value="C:voltage-gated sodium channel complex"/>
    <property type="evidence" value="ECO:0007669"/>
    <property type="project" value="UniProtKB-UniRule"/>
</dbReference>
<keyword evidence="15 16" id="KW-0407">Ion channel</keyword>